<dbReference type="Proteomes" id="UP000183585">
    <property type="component" value="Unassembled WGS sequence"/>
</dbReference>
<gene>
    <name evidence="1" type="ORF">GA0070563_104103</name>
</gene>
<reference evidence="2" key="1">
    <citation type="submission" date="2016-06" db="EMBL/GenBank/DDBJ databases">
        <authorList>
            <person name="Varghese N."/>
            <person name="Submissions Spin"/>
        </authorList>
    </citation>
    <scope>NUCLEOTIDE SEQUENCE [LARGE SCALE GENOMIC DNA]</scope>
    <source>
        <strain evidence="2">DSM 43168</strain>
    </source>
</reference>
<name>A0A1C4WXS0_9ACTN</name>
<dbReference type="RefSeq" id="WP_141723726.1">
    <property type="nucleotide sequence ID" value="NZ_FMCT01000004.1"/>
</dbReference>
<accession>A0A1C4WXS0</accession>
<evidence type="ECO:0000313" key="2">
    <source>
        <dbReference type="Proteomes" id="UP000183585"/>
    </source>
</evidence>
<keyword evidence="2" id="KW-1185">Reference proteome</keyword>
<proteinExistence type="predicted"/>
<dbReference type="EMBL" id="FMCT01000004">
    <property type="protein sequence ID" value="SCF01025.1"/>
    <property type="molecule type" value="Genomic_DNA"/>
</dbReference>
<sequence length="67" mass="6917">MTALPPVCAVPDCGGPAAAVVTTATGRVTIRAIGLDPAGVTAWAEWLRCWPHTTAAVDQHIALVVIR</sequence>
<evidence type="ECO:0000313" key="1">
    <source>
        <dbReference type="EMBL" id="SCF01025.1"/>
    </source>
</evidence>
<dbReference type="AlphaFoldDB" id="A0A1C4WXS0"/>
<organism evidence="1 2">
    <name type="scientific">Micromonospora carbonacea</name>
    <dbReference type="NCBI Taxonomy" id="47853"/>
    <lineage>
        <taxon>Bacteria</taxon>
        <taxon>Bacillati</taxon>
        <taxon>Actinomycetota</taxon>
        <taxon>Actinomycetes</taxon>
        <taxon>Micromonosporales</taxon>
        <taxon>Micromonosporaceae</taxon>
        <taxon>Micromonospora</taxon>
    </lineage>
</organism>
<protein>
    <submittedName>
        <fullName evidence="1">Uncharacterized protein</fullName>
    </submittedName>
</protein>